<sequence>MPFDGSNFDLGHNAPEPEKLPPRPVAPDDRTIANLVLLVGICALCTPISVTALVDIVTFLLGA</sequence>
<dbReference type="Proteomes" id="UP000565205">
    <property type="component" value="Unassembled WGS sequence"/>
</dbReference>
<keyword evidence="5" id="KW-1185">Reference proteome</keyword>
<feature type="compositionally biased region" description="Basic and acidic residues" evidence="1">
    <location>
        <begin position="15"/>
        <end position="26"/>
    </location>
</feature>
<dbReference type="RefSeq" id="WP_176621982.1">
    <property type="nucleotide sequence ID" value="NZ_JABXXQ010000023.1"/>
</dbReference>
<evidence type="ECO:0000256" key="2">
    <source>
        <dbReference type="SAM" id="Phobius"/>
    </source>
</evidence>
<keyword evidence="2" id="KW-0472">Membrane</keyword>
<evidence type="ECO:0000256" key="1">
    <source>
        <dbReference type="SAM" id="MobiDB-lite"/>
    </source>
</evidence>
<dbReference type="EMBL" id="JACHXV010000003">
    <property type="protein sequence ID" value="MBB3172998.1"/>
    <property type="molecule type" value="Genomic_DNA"/>
</dbReference>
<feature type="region of interest" description="Disordered" evidence="1">
    <location>
        <begin position="1"/>
        <end position="26"/>
    </location>
</feature>
<name>A0A850NPY9_9PROT</name>
<dbReference type="AlphaFoldDB" id="A0A850NPY9"/>
<accession>A0A850NPY9</accession>
<comment type="caution">
    <text evidence="4">The sequence shown here is derived from an EMBL/GenBank/DDBJ whole genome shotgun (WGS) entry which is preliminary data.</text>
</comment>
<dbReference type="EMBL" id="JABXXQ010000023">
    <property type="protein sequence ID" value="NVN29255.1"/>
    <property type="molecule type" value="Genomic_DNA"/>
</dbReference>
<keyword evidence="2" id="KW-1133">Transmembrane helix</keyword>
<protein>
    <submittedName>
        <fullName evidence="4">Uncharacterized protein</fullName>
    </submittedName>
</protein>
<evidence type="ECO:0000313" key="3">
    <source>
        <dbReference type="EMBL" id="MBB3172998.1"/>
    </source>
</evidence>
<keyword evidence="2" id="KW-0812">Transmembrane</keyword>
<organism evidence="4 6">
    <name type="scientific">Endobacter medicaginis</name>
    <dbReference type="NCBI Taxonomy" id="1181271"/>
    <lineage>
        <taxon>Bacteria</taxon>
        <taxon>Pseudomonadati</taxon>
        <taxon>Pseudomonadota</taxon>
        <taxon>Alphaproteobacteria</taxon>
        <taxon>Acetobacterales</taxon>
        <taxon>Acetobacteraceae</taxon>
        <taxon>Endobacter</taxon>
    </lineage>
</organism>
<dbReference type="Proteomes" id="UP000557688">
    <property type="component" value="Unassembled WGS sequence"/>
</dbReference>
<evidence type="ECO:0000313" key="5">
    <source>
        <dbReference type="Proteomes" id="UP000557688"/>
    </source>
</evidence>
<gene>
    <name evidence="3" type="ORF">FHR90_000816</name>
    <name evidence="4" type="ORF">HUK83_02730</name>
</gene>
<reference evidence="4 6" key="1">
    <citation type="submission" date="2020-06" db="EMBL/GenBank/DDBJ databases">
        <title>Description of novel acetic acid bacteria.</title>
        <authorList>
            <person name="Sombolestani A."/>
        </authorList>
    </citation>
    <scope>NUCLEOTIDE SEQUENCE [LARGE SCALE GENOMIC DNA]</scope>
    <source>
        <strain evidence="4 6">LMG 26838</strain>
    </source>
</reference>
<evidence type="ECO:0000313" key="6">
    <source>
        <dbReference type="Proteomes" id="UP000565205"/>
    </source>
</evidence>
<evidence type="ECO:0000313" key="4">
    <source>
        <dbReference type="EMBL" id="NVN29255.1"/>
    </source>
</evidence>
<proteinExistence type="predicted"/>
<reference evidence="3 5" key="2">
    <citation type="submission" date="2020-08" db="EMBL/GenBank/DDBJ databases">
        <title>Genomic Encyclopedia of Type Strains, Phase III (KMG-III): the genomes of soil and plant-associated and newly described type strains.</title>
        <authorList>
            <person name="Whitman W."/>
        </authorList>
    </citation>
    <scope>NUCLEOTIDE SEQUENCE [LARGE SCALE GENOMIC DNA]</scope>
    <source>
        <strain evidence="3 5">CECT 8088</strain>
    </source>
</reference>
<feature type="transmembrane region" description="Helical" evidence="2">
    <location>
        <begin position="32"/>
        <end position="61"/>
    </location>
</feature>